<keyword evidence="4" id="KW-1185">Reference proteome</keyword>
<accession>A0A934QJU2</accession>
<dbReference type="AlphaFoldDB" id="A0A934QJU2"/>
<evidence type="ECO:0000256" key="2">
    <source>
        <dbReference type="SAM" id="SignalP"/>
    </source>
</evidence>
<feature type="signal peptide" evidence="2">
    <location>
        <begin position="1"/>
        <end position="30"/>
    </location>
</feature>
<reference evidence="3" key="2">
    <citation type="journal article" date="2020" name="Microorganisms">
        <title>Osmotic Adaptation and Compatible Solute Biosynthesis of Phototrophic Bacteria as Revealed from Genome Analyses.</title>
        <authorList>
            <person name="Imhoff J.F."/>
            <person name="Rahn T."/>
            <person name="Kunzel S."/>
            <person name="Keller A."/>
            <person name="Neulinger S.C."/>
        </authorList>
    </citation>
    <scope>NUCLEOTIDE SEQUENCE</scope>
    <source>
        <strain evidence="3">DSM 9154</strain>
    </source>
</reference>
<comment type="caution">
    <text evidence="3">The sequence shown here is derived from an EMBL/GenBank/DDBJ whole genome shotgun (WGS) entry which is preliminary data.</text>
</comment>
<name>A0A934QJU2_9PROT</name>
<reference evidence="3" key="1">
    <citation type="submission" date="2017-08" db="EMBL/GenBank/DDBJ databases">
        <authorList>
            <person name="Imhoff J.F."/>
            <person name="Rahn T."/>
            <person name="Kuenzel S."/>
            <person name="Neulinger S.C."/>
        </authorList>
    </citation>
    <scope>NUCLEOTIDE SEQUENCE</scope>
    <source>
        <strain evidence="3">DSM 9154</strain>
    </source>
</reference>
<dbReference type="EMBL" id="NRRE01000026">
    <property type="protein sequence ID" value="MBK1698226.1"/>
    <property type="molecule type" value="Genomic_DNA"/>
</dbReference>
<feature type="chain" id="PRO_5037878395" description="LPP20 lipoprotein" evidence="2">
    <location>
        <begin position="31"/>
        <end position="429"/>
    </location>
</feature>
<organism evidence="3 4">
    <name type="scientific">Rhodovibrio salinarum</name>
    <dbReference type="NCBI Taxonomy" id="1087"/>
    <lineage>
        <taxon>Bacteria</taxon>
        <taxon>Pseudomonadati</taxon>
        <taxon>Pseudomonadota</taxon>
        <taxon>Alphaproteobacteria</taxon>
        <taxon>Rhodospirillales</taxon>
        <taxon>Rhodovibrionaceae</taxon>
        <taxon>Rhodovibrio</taxon>
    </lineage>
</organism>
<feature type="compositionally biased region" description="Gly residues" evidence="1">
    <location>
        <begin position="415"/>
        <end position="429"/>
    </location>
</feature>
<dbReference type="Proteomes" id="UP000778970">
    <property type="component" value="Unassembled WGS sequence"/>
</dbReference>
<keyword evidence="2" id="KW-0732">Signal</keyword>
<evidence type="ECO:0008006" key="5">
    <source>
        <dbReference type="Google" id="ProtNLM"/>
    </source>
</evidence>
<evidence type="ECO:0000256" key="1">
    <source>
        <dbReference type="SAM" id="MobiDB-lite"/>
    </source>
</evidence>
<gene>
    <name evidence="3" type="ORF">CKO21_13340</name>
</gene>
<protein>
    <recommendedName>
        <fullName evidence="5">LPP20 lipoprotein</fullName>
    </recommendedName>
</protein>
<sequence length="429" mass="45191">MPCLFTIRRLIVSTVAAGAWALLASGPAAAADLVTVEGHGCHVRGGEQASDVARNAALAGAKRQAVDIYRSEVRSQTDAGTFEVDSDRARAAIADALTNVNVLSLTEQDREICAKIRGQIDPEAIRAVLSDASASEPEIDPGALQGDTRCRAYLPARVKLTQPLAGAGRVETRDSLIRRLQMEAVRQQRGSLVRGASQILTASKNGDVRERFMSRMRAQARGLVKYDVVSEEVLAQAGQQVLSITIDARVCVPREPLPRTVAVVATRSTRGAPVPELRNILEQELAHSSGLVVVSNSGLSDVEVSAEIINVGLIERNLTAADLGPGQGALAGRYYQLTATLSGMATVMGSGAQVTRQVDVRQMVPAKQDKRLATETFVKRKMVALAQKLRSGLDRELGIADAAGNKNAGAQPGSAGQGASGDVGGGLNH</sequence>
<proteinExistence type="predicted"/>
<evidence type="ECO:0000313" key="3">
    <source>
        <dbReference type="EMBL" id="MBK1698226.1"/>
    </source>
</evidence>
<dbReference type="RefSeq" id="WP_027288656.1">
    <property type="nucleotide sequence ID" value="NZ_NRRE01000026.1"/>
</dbReference>
<evidence type="ECO:0000313" key="4">
    <source>
        <dbReference type="Proteomes" id="UP000778970"/>
    </source>
</evidence>
<feature type="region of interest" description="Disordered" evidence="1">
    <location>
        <begin position="404"/>
        <end position="429"/>
    </location>
</feature>